<gene>
    <name evidence="1" type="ORF">DFP89_101432</name>
</gene>
<dbReference type="OrthoDB" id="8443793at2"/>
<dbReference type="EMBL" id="QPJL01000001">
    <property type="protein sequence ID" value="RCW88993.1"/>
    <property type="molecule type" value="Genomic_DNA"/>
</dbReference>
<proteinExistence type="predicted"/>
<dbReference type="RefSeq" id="WP_114347720.1">
    <property type="nucleotide sequence ID" value="NZ_QPJL01000001.1"/>
</dbReference>
<name>A0A368Z999_9RHOB</name>
<dbReference type="Pfam" id="PF02620">
    <property type="entry name" value="YceD"/>
    <property type="match status" value="1"/>
</dbReference>
<organism evidence="1 2">
    <name type="scientific">Paracoccus lutimaris</name>
    <dbReference type="NCBI Taxonomy" id="1490030"/>
    <lineage>
        <taxon>Bacteria</taxon>
        <taxon>Pseudomonadati</taxon>
        <taxon>Pseudomonadota</taxon>
        <taxon>Alphaproteobacteria</taxon>
        <taxon>Rhodobacterales</taxon>
        <taxon>Paracoccaceae</taxon>
        <taxon>Paracoccus</taxon>
    </lineage>
</organism>
<dbReference type="AlphaFoldDB" id="A0A368Z999"/>
<reference evidence="1 2" key="1">
    <citation type="submission" date="2018-07" db="EMBL/GenBank/DDBJ databases">
        <title>Genomic Encyclopedia of Type Strains, Phase III (KMG-III): the genomes of soil and plant-associated and newly described type strains.</title>
        <authorList>
            <person name="Whitman W."/>
        </authorList>
    </citation>
    <scope>NUCLEOTIDE SEQUENCE [LARGE SCALE GENOMIC DNA]</scope>
    <source>
        <strain evidence="1 2">CECT 8525</strain>
    </source>
</reference>
<comment type="caution">
    <text evidence="1">The sequence shown here is derived from an EMBL/GenBank/DDBJ whole genome shotgun (WGS) entry which is preliminary data.</text>
</comment>
<accession>A0A368Z999</accession>
<keyword evidence="2" id="KW-1185">Reference proteome</keyword>
<dbReference type="InterPro" id="IPR003772">
    <property type="entry name" value="YceD"/>
</dbReference>
<evidence type="ECO:0000313" key="2">
    <source>
        <dbReference type="Proteomes" id="UP000253345"/>
    </source>
</evidence>
<sequence>MTESKPSQTRFRVAHLNPRQPTEFTLSPDAPARAALANELGISALHKLRFSGRIRAIDGDAWAVEGRLEARVTQPCVVTLAPVTTDLAEDVARIFSPHVATPEGDEVEMPDDEIEPLGQFIDLAAIMAEELSLALPLYPRAKGAALDAAPEPGEDAETRKPFANLAELMKNGKKPS</sequence>
<protein>
    <submittedName>
        <fullName evidence="1">Uncharacterized metal-binding protein YceD (DUF177 family)</fullName>
    </submittedName>
</protein>
<evidence type="ECO:0000313" key="1">
    <source>
        <dbReference type="EMBL" id="RCW88993.1"/>
    </source>
</evidence>
<dbReference type="Proteomes" id="UP000253345">
    <property type="component" value="Unassembled WGS sequence"/>
</dbReference>